<organism evidence="3 4">
    <name type="scientific">Cryptosporangium aurantiacum</name>
    <dbReference type="NCBI Taxonomy" id="134849"/>
    <lineage>
        <taxon>Bacteria</taxon>
        <taxon>Bacillati</taxon>
        <taxon>Actinomycetota</taxon>
        <taxon>Actinomycetes</taxon>
        <taxon>Cryptosporangiales</taxon>
        <taxon>Cryptosporangiaceae</taxon>
        <taxon>Cryptosporangium</taxon>
    </lineage>
</organism>
<dbReference type="Proteomes" id="UP000184440">
    <property type="component" value="Unassembled WGS sequence"/>
</dbReference>
<protein>
    <submittedName>
        <fullName evidence="3">Uncharacterized protein</fullName>
    </submittedName>
</protein>
<evidence type="ECO:0000256" key="1">
    <source>
        <dbReference type="SAM" id="Phobius"/>
    </source>
</evidence>
<evidence type="ECO:0000313" key="4">
    <source>
        <dbReference type="Proteomes" id="UP000184440"/>
    </source>
</evidence>
<keyword evidence="4" id="KW-1185">Reference proteome</keyword>
<proteinExistence type="predicted"/>
<feature type="transmembrane region" description="Helical" evidence="1">
    <location>
        <begin position="82"/>
        <end position="102"/>
    </location>
</feature>
<reference evidence="3 4" key="1">
    <citation type="submission" date="2016-11" db="EMBL/GenBank/DDBJ databases">
        <authorList>
            <person name="Jaros S."/>
            <person name="Januszkiewicz K."/>
            <person name="Wedrychowicz H."/>
        </authorList>
    </citation>
    <scope>NUCLEOTIDE SEQUENCE [LARGE SCALE GENOMIC DNA]</scope>
    <source>
        <strain evidence="3 4">DSM 46144</strain>
    </source>
</reference>
<dbReference type="EMBL" id="FRCS01000001">
    <property type="protein sequence ID" value="SHM28465.1"/>
    <property type="molecule type" value="Genomic_DNA"/>
</dbReference>
<feature type="transmembrane region" description="Helical" evidence="1">
    <location>
        <begin position="42"/>
        <end position="61"/>
    </location>
</feature>
<feature type="transmembrane region" description="Helical" evidence="1">
    <location>
        <begin position="160"/>
        <end position="179"/>
    </location>
</feature>
<feature type="transmembrane region" description="Helical" evidence="1">
    <location>
        <begin position="133"/>
        <end position="154"/>
    </location>
</feature>
<feature type="chain" id="PRO_5013269124" evidence="2">
    <location>
        <begin position="27"/>
        <end position="207"/>
    </location>
</feature>
<evidence type="ECO:0000313" key="3">
    <source>
        <dbReference type="EMBL" id="SHM28465.1"/>
    </source>
</evidence>
<sequence length="207" mass="19840">MTPGRPLVAACAAAAIVLGSALAVFAAAGHGVGGGSAGADRPIEWVLLSCLLAAAIEGAVLRPPRRRLGAPPPDPGPAGARPAGVVSAAVAVVVLVGGAVVWPFGAGLLAAALALAFVPDAIGSALALSARDLVLPTAVFCVTGAAGFVALLPATGSAAVALWVIAGAAAATALTVRLLGRPAVPDIGEGFRSLSANGARPTTPFAE</sequence>
<dbReference type="STRING" id="134849.SAMN05443668_101204"/>
<gene>
    <name evidence="3" type="ORF">SAMN05443668_101204</name>
</gene>
<evidence type="ECO:0000256" key="2">
    <source>
        <dbReference type="SAM" id="SignalP"/>
    </source>
</evidence>
<keyword evidence="1" id="KW-1133">Transmembrane helix</keyword>
<feature type="signal peptide" evidence="2">
    <location>
        <begin position="1"/>
        <end position="26"/>
    </location>
</feature>
<keyword evidence="1" id="KW-0812">Transmembrane</keyword>
<keyword evidence="1" id="KW-0472">Membrane</keyword>
<name>A0A1M7HIZ8_9ACTN</name>
<accession>A0A1M7HIZ8</accession>
<keyword evidence="2" id="KW-0732">Signal</keyword>
<dbReference type="AlphaFoldDB" id="A0A1M7HIZ8"/>